<sequence length="140" mass="15188">MSGLNAFGTLLKRGNGAPSEVFTAIANVTSINPPGMSRETLDMTAHDSEDGWMEFLGGLKDGGEVSTDINYMPAVHDTLIADFDDDEPRNYQIVFPDPDQTTWTVAVILTGFEPEAPYDDKLSASLTWKVSGKPDLTTES</sequence>
<reference evidence="3" key="1">
    <citation type="journal article" date="2019" name="Int. J. Syst. Evol. Microbiol.">
        <title>The Global Catalogue of Microorganisms (GCM) 10K type strain sequencing project: providing services to taxonomists for standard genome sequencing and annotation.</title>
        <authorList>
            <consortium name="The Broad Institute Genomics Platform"/>
            <consortium name="The Broad Institute Genome Sequencing Center for Infectious Disease"/>
            <person name="Wu L."/>
            <person name="Ma J."/>
        </authorList>
    </citation>
    <scope>NUCLEOTIDE SEQUENCE [LARGE SCALE GENOMIC DNA]</scope>
    <source>
        <strain evidence="3">JCM 9377</strain>
    </source>
</reference>
<dbReference type="InterPro" id="IPR032494">
    <property type="entry name" value="Phage_TTP_N"/>
</dbReference>
<gene>
    <name evidence="2" type="ORF">GCM10010468_49680</name>
</gene>
<organism evidence="2 3">
    <name type="scientific">Actinocorallia longicatena</name>
    <dbReference type="NCBI Taxonomy" id="111803"/>
    <lineage>
        <taxon>Bacteria</taxon>
        <taxon>Bacillati</taxon>
        <taxon>Actinomycetota</taxon>
        <taxon>Actinomycetes</taxon>
        <taxon>Streptosporangiales</taxon>
        <taxon>Thermomonosporaceae</taxon>
        <taxon>Actinocorallia</taxon>
    </lineage>
</organism>
<keyword evidence="3" id="KW-1185">Reference proteome</keyword>
<dbReference type="RefSeq" id="WP_344832538.1">
    <property type="nucleotide sequence ID" value="NZ_BAAAUV010000013.1"/>
</dbReference>
<evidence type="ECO:0000313" key="3">
    <source>
        <dbReference type="Proteomes" id="UP001501237"/>
    </source>
</evidence>
<evidence type="ECO:0000313" key="2">
    <source>
        <dbReference type="EMBL" id="GAA3223272.1"/>
    </source>
</evidence>
<feature type="domain" description="Lambda phage tail tube protein N-terminal" evidence="1">
    <location>
        <begin position="21"/>
        <end position="136"/>
    </location>
</feature>
<protein>
    <recommendedName>
        <fullName evidence="1">Lambda phage tail tube protein N-terminal domain-containing protein</fullName>
    </recommendedName>
</protein>
<proteinExistence type="predicted"/>
<dbReference type="Pfam" id="PF16461">
    <property type="entry name" value="Phage_TTP_12"/>
    <property type="match status" value="1"/>
</dbReference>
<comment type="caution">
    <text evidence="2">The sequence shown here is derived from an EMBL/GenBank/DDBJ whole genome shotgun (WGS) entry which is preliminary data.</text>
</comment>
<name>A0ABP6QFU4_9ACTN</name>
<dbReference type="Gene3D" id="4.10.410.40">
    <property type="match status" value="1"/>
</dbReference>
<dbReference type="EMBL" id="BAAAUV010000013">
    <property type="protein sequence ID" value="GAA3223272.1"/>
    <property type="molecule type" value="Genomic_DNA"/>
</dbReference>
<evidence type="ECO:0000259" key="1">
    <source>
        <dbReference type="Pfam" id="PF16461"/>
    </source>
</evidence>
<dbReference type="Proteomes" id="UP001501237">
    <property type="component" value="Unassembled WGS sequence"/>
</dbReference>
<accession>A0ABP6QFU4</accession>